<dbReference type="EMBL" id="CP009249">
    <property type="protein sequence ID" value="APT91838.1"/>
    <property type="molecule type" value="Genomic_DNA"/>
</dbReference>
<dbReference type="STRING" id="161895.CPHO_01735"/>
<sequence length="70" mass="8360">MGRLILILLVIAAVYLVWKAFGPASWKKPDALGEPPRQIKGPDDDEDFLWELEKKRFKERRRREQENHEE</sequence>
<protein>
    <submittedName>
        <fullName evidence="2">Uncharacterized protein</fullName>
    </submittedName>
</protein>
<feature type="region of interest" description="Disordered" evidence="1">
    <location>
        <begin position="25"/>
        <end position="46"/>
    </location>
</feature>
<dbReference type="AlphaFoldDB" id="A0A1L7D158"/>
<evidence type="ECO:0000256" key="1">
    <source>
        <dbReference type="SAM" id="MobiDB-lite"/>
    </source>
</evidence>
<gene>
    <name evidence="2" type="ORF">CPHO_01735</name>
</gene>
<proteinExistence type="predicted"/>
<evidence type="ECO:0000313" key="2">
    <source>
        <dbReference type="EMBL" id="APT91838.1"/>
    </source>
</evidence>
<dbReference type="KEGG" id="cpho:CPHO_01735"/>
<accession>A0A1L7D158</accession>
<dbReference type="Proteomes" id="UP000185491">
    <property type="component" value="Chromosome"/>
</dbReference>
<keyword evidence="3" id="KW-1185">Reference proteome</keyword>
<name>A0A1L7D158_9CORY</name>
<dbReference type="RefSeq" id="WP_075732681.1">
    <property type="nucleotide sequence ID" value="NZ_CP009249.1"/>
</dbReference>
<dbReference type="OrthoDB" id="3578910at2"/>
<evidence type="ECO:0000313" key="3">
    <source>
        <dbReference type="Proteomes" id="UP000185491"/>
    </source>
</evidence>
<reference evidence="2 3" key="1">
    <citation type="submission" date="2014-08" db="EMBL/GenBank/DDBJ databases">
        <title>Complete genome sequence of Corynebacterium phocae M408/89/1(T)(=DSM 44612(T)), isolated from the common seal (Phoca vitulina).</title>
        <authorList>
            <person name="Ruckert C."/>
            <person name="Albersmeier A."/>
            <person name="Winkler A."/>
            <person name="Kalinowski J."/>
        </authorList>
    </citation>
    <scope>NUCLEOTIDE SEQUENCE [LARGE SCALE GENOMIC DNA]</scope>
    <source>
        <strain evidence="2 3">M408/89/1</strain>
    </source>
</reference>
<organism evidence="2 3">
    <name type="scientific">Corynebacterium phocae</name>
    <dbReference type="NCBI Taxonomy" id="161895"/>
    <lineage>
        <taxon>Bacteria</taxon>
        <taxon>Bacillati</taxon>
        <taxon>Actinomycetota</taxon>
        <taxon>Actinomycetes</taxon>
        <taxon>Mycobacteriales</taxon>
        <taxon>Corynebacteriaceae</taxon>
        <taxon>Corynebacterium</taxon>
    </lineage>
</organism>